<evidence type="ECO:0000256" key="11">
    <source>
        <dbReference type="SAM" id="MobiDB-lite"/>
    </source>
</evidence>
<evidence type="ECO:0000256" key="7">
    <source>
        <dbReference type="ARBA" id="ARBA00022962"/>
    </source>
</evidence>
<dbReference type="CDD" id="cd01991">
    <property type="entry name" value="Asn_synthase_B_C"/>
    <property type="match status" value="1"/>
</dbReference>
<dbReference type="Pfam" id="PF13522">
    <property type="entry name" value="GATase_6"/>
    <property type="match status" value="1"/>
</dbReference>
<dbReference type="GO" id="GO:0004066">
    <property type="term" value="F:asparagine synthase (glutamine-hydrolyzing) activity"/>
    <property type="evidence" value="ECO:0007669"/>
    <property type="project" value="UniProtKB-EC"/>
</dbReference>
<comment type="caution">
    <text evidence="13">The sequence shown here is derived from an EMBL/GenBank/DDBJ whole genome shotgun (WGS) entry which is preliminary data.</text>
</comment>
<keyword evidence="14" id="KW-1185">Reference proteome</keyword>
<dbReference type="PROSITE" id="PS51278">
    <property type="entry name" value="GATASE_TYPE_2"/>
    <property type="match status" value="1"/>
</dbReference>
<keyword evidence="6 9" id="KW-0061">Asparagine biosynthesis</keyword>
<dbReference type="SUPFAM" id="SSF56235">
    <property type="entry name" value="N-terminal nucleophile aminohydrolases (Ntn hydrolases)"/>
    <property type="match status" value="1"/>
</dbReference>
<evidence type="ECO:0000259" key="12">
    <source>
        <dbReference type="PROSITE" id="PS51278"/>
    </source>
</evidence>
<proteinExistence type="inferred from homology"/>
<dbReference type="Gene3D" id="3.40.50.620">
    <property type="entry name" value="HUPs"/>
    <property type="match status" value="1"/>
</dbReference>
<evidence type="ECO:0000256" key="8">
    <source>
        <dbReference type="ARBA" id="ARBA00048741"/>
    </source>
</evidence>
<reference evidence="13 14" key="1">
    <citation type="submission" date="2018-03" db="EMBL/GenBank/DDBJ databases">
        <title>Novel Streptomyces sp. from soil.</title>
        <authorList>
            <person name="Tan G.Y.A."/>
            <person name="Lee Z.Y."/>
        </authorList>
    </citation>
    <scope>NUCLEOTIDE SEQUENCE [LARGE SCALE GENOMIC DNA]</scope>
    <source>
        <strain evidence="13 14">ST5x</strain>
    </source>
</reference>
<evidence type="ECO:0000313" key="13">
    <source>
        <dbReference type="EMBL" id="PRH80293.1"/>
    </source>
</evidence>
<dbReference type="SUPFAM" id="SSF52402">
    <property type="entry name" value="Adenine nucleotide alpha hydrolases-like"/>
    <property type="match status" value="1"/>
</dbReference>
<dbReference type="InterPro" id="IPR033738">
    <property type="entry name" value="AsnB_N"/>
</dbReference>
<dbReference type="InterPro" id="IPR017932">
    <property type="entry name" value="GATase_2_dom"/>
</dbReference>
<sequence>MRAQAAAGMPGRGSRRRPPPGTTTSRSGVNQMCGIAGLAGGDALRHEKTVAAMGDSQHYRGPDGTMHATAQDGRAVLAMNTLLIVDPQAMPGPYLDRSTGVLLAFNGEIYNWRQQAAAWGIQVRERESDAHLLLRAWAKIGPSCLDGLDGMFALAIYDPRVAKLFLARDRLGEKPLYWRLDGGRLAFASEVTTLTGYGPAPLVLRPEVTAIETPTGADTPFQGIQLLAPATLLSFDVTTGSIDQMTWWHLEDRAPYAGNYSEALARFSTVLAEQIPLRSPACDFALLLSGGLDSAVLAYLMRPPVCVTVRYRGQDRLDESSTAAVIARDIKAELVVVEPDHVDFTTALPHMMRALDYPMGNASTFSEHMAYRKISDLGLRVVIGGLGPDEFLMGYVRQALVLFGPDAVLNAGLEAYRPLAAKLMHTAGEPLEAAEAAARLILRGPDPDGRVRDVVADAMARAGGDLARGLTLADLATAWRPLVMTSDKLASAYALERRSPYLARDLVELSYRFPVEHKITDPAQGKRILRDAAKTLGLPREVWASRDKLGFASPVPAWLNGNLAQWADEQINTALTDAPPGFRPLLEGGLAPGGRFDRTRMQALMAAAWFSGQTVRVAA</sequence>
<dbReference type="InterPro" id="IPR029055">
    <property type="entry name" value="Ntn_hydrolases_N"/>
</dbReference>
<dbReference type="OrthoDB" id="9763290at2"/>
<evidence type="ECO:0000313" key="14">
    <source>
        <dbReference type="Proteomes" id="UP000239322"/>
    </source>
</evidence>
<dbReference type="InterPro" id="IPR014729">
    <property type="entry name" value="Rossmann-like_a/b/a_fold"/>
</dbReference>
<feature type="binding site" evidence="10">
    <location>
        <position position="129"/>
    </location>
    <ligand>
        <name>L-glutamine</name>
        <dbReference type="ChEBI" id="CHEBI:58359"/>
    </ligand>
</feature>
<evidence type="ECO:0000256" key="5">
    <source>
        <dbReference type="ARBA" id="ARBA00022840"/>
    </source>
</evidence>
<evidence type="ECO:0000256" key="4">
    <source>
        <dbReference type="ARBA" id="ARBA00022741"/>
    </source>
</evidence>
<dbReference type="InterPro" id="IPR051786">
    <property type="entry name" value="ASN_synthetase/amidase"/>
</dbReference>
<dbReference type="GO" id="GO:0006529">
    <property type="term" value="P:asparagine biosynthetic process"/>
    <property type="evidence" value="ECO:0007669"/>
    <property type="project" value="UniProtKB-KW"/>
</dbReference>
<comment type="similarity">
    <text evidence="2">Belongs to the asparagine synthetase family.</text>
</comment>
<comment type="pathway">
    <text evidence="1">Amino-acid biosynthesis; L-asparagine biosynthesis; L-asparagine from L-aspartate (L-Gln route): step 1/1.</text>
</comment>
<feature type="region of interest" description="Disordered" evidence="11">
    <location>
        <begin position="1"/>
        <end position="30"/>
    </location>
</feature>
<evidence type="ECO:0000256" key="2">
    <source>
        <dbReference type="ARBA" id="ARBA00005752"/>
    </source>
</evidence>
<dbReference type="EMBL" id="PVLV01000071">
    <property type="protein sequence ID" value="PRH80293.1"/>
    <property type="molecule type" value="Genomic_DNA"/>
</dbReference>
<organism evidence="13 14">
    <name type="scientific">Streptomyces solincola</name>
    <dbReference type="NCBI Taxonomy" id="2100817"/>
    <lineage>
        <taxon>Bacteria</taxon>
        <taxon>Bacillati</taxon>
        <taxon>Actinomycetota</taxon>
        <taxon>Actinomycetes</taxon>
        <taxon>Kitasatosporales</taxon>
        <taxon>Streptomycetaceae</taxon>
        <taxon>Streptomyces</taxon>
    </lineage>
</organism>
<feature type="active site" description="For GATase activity" evidence="9">
    <location>
        <position position="33"/>
    </location>
</feature>
<dbReference type="PANTHER" id="PTHR43284">
    <property type="entry name" value="ASPARAGINE SYNTHETASE (GLUTAMINE-HYDROLYZING)"/>
    <property type="match status" value="1"/>
</dbReference>
<dbReference type="InterPro" id="IPR001962">
    <property type="entry name" value="Asn_synthase"/>
</dbReference>
<dbReference type="Proteomes" id="UP000239322">
    <property type="component" value="Unassembled WGS sequence"/>
</dbReference>
<evidence type="ECO:0000256" key="6">
    <source>
        <dbReference type="ARBA" id="ARBA00022888"/>
    </source>
</evidence>
<evidence type="ECO:0000256" key="10">
    <source>
        <dbReference type="PIRSR" id="PIRSR001589-2"/>
    </source>
</evidence>
<name>A0A2S9Q106_9ACTN</name>
<dbReference type="Pfam" id="PF00733">
    <property type="entry name" value="Asn_synthase"/>
    <property type="match status" value="1"/>
</dbReference>
<evidence type="ECO:0000256" key="1">
    <source>
        <dbReference type="ARBA" id="ARBA00005187"/>
    </source>
</evidence>
<dbReference type="CDD" id="cd00712">
    <property type="entry name" value="AsnB"/>
    <property type="match status" value="1"/>
</dbReference>
<keyword evidence="9" id="KW-0028">Amino-acid biosynthesis</keyword>
<protein>
    <recommendedName>
        <fullName evidence="3">asparagine synthase (glutamine-hydrolyzing)</fullName>
        <ecNumber evidence="3">6.3.5.4</ecNumber>
    </recommendedName>
</protein>
<dbReference type="InterPro" id="IPR006426">
    <property type="entry name" value="Asn_synth_AEB"/>
</dbReference>
<dbReference type="PANTHER" id="PTHR43284:SF1">
    <property type="entry name" value="ASPARAGINE SYNTHETASE"/>
    <property type="match status" value="1"/>
</dbReference>
<keyword evidence="4 10" id="KW-0547">Nucleotide-binding</keyword>
<dbReference type="EC" id="6.3.5.4" evidence="3"/>
<dbReference type="Gene3D" id="3.60.20.10">
    <property type="entry name" value="Glutamine Phosphoribosylpyrophosphate, subunit 1, domain 1"/>
    <property type="match status" value="1"/>
</dbReference>
<evidence type="ECO:0000256" key="9">
    <source>
        <dbReference type="PIRSR" id="PIRSR001589-1"/>
    </source>
</evidence>
<keyword evidence="5 10" id="KW-0067">ATP-binding</keyword>
<evidence type="ECO:0000256" key="3">
    <source>
        <dbReference type="ARBA" id="ARBA00012737"/>
    </source>
</evidence>
<feature type="binding site" evidence="10">
    <location>
        <position position="287"/>
    </location>
    <ligand>
        <name>ATP</name>
        <dbReference type="ChEBI" id="CHEBI:30616"/>
    </ligand>
</feature>
<dbReference type="GO" id="GO:0005524">
    <property type="term" value="F:ATP binding"/>
    <property type="evidence" value="ECO:0007669"/>
    <property type="project" value="UniProtKB-KW"/>
</dbReference>
<dbReference type="PIRSF" id="PIRSF001589">
    <property type="entry name" value="Asn_synthetase_glu-h"/>
    <property type="match status" value="1"/>
</dbReference>
<dbReference type="AlphaFoldDB" id="A0A2S9Q106"/>
<feature type="domain" description="Glutamine amidotransferase type-2" evidence="12">
    <location>
        <begin position="33"/>
        <end position="238"/>
    </location>
</feature>
<comment type="catalytic activity">
    <reaction evidence="8">
        <text>L-aspartate + L-glutamine + ATP + H2O = L-asparagine + L-glutamate + AMP + diphosphate + H(+)</text>
        <dbReference type="Rhea" id="RHEA:12228"/>
        <dbReference type="ChEBI" id="CHEBI:15377"/>
        <dbReference type="ChEBI" id="CHEBI:15378"/>
        <dbReference type="ChEBI" id="CHEBI:29985"/>
        <dbReference type="ChEBI" id="CHEBI:29991"/>
        <dbReference type="ChEBI" id="CHEBI:30616"/>
        <dbReference type="ChEBI" id="CHEBI:33019"/>
        <dbReference type="ChEBI" id="CHEBI:58048"/>
        <dbReference type="ChEBI" id="CHEBI:58359"/>
        <dbReference type="ChEBI" id="CHEBI:456215"/>
        <dbReference type="EC" id="6.3.5.4"/>
    </reaction>
</comment>
<gene>
    <name evidence="13" type="ORF">C6N75_05305</name>
</gene>
<accession>A0A2S9Q106</accession>
<keyword evidence="7 9" id="KW-0315">Glutamine amidotransferase</keyword>
<dbReference type="GO" id="GO:0005829">
    <property type="term" value="C:cytosol"/>
    <property type="evidence" value="ECO:0007669"/>
    <property type="project" value="TreeGrafter"/>
</dbReference>